<evidence type="ECO:0000313" key="3">
    <source>
        <dbReference type="EMBL" id="GCL41352.1"/>
    </source>
</evidence>
<name>A0A480AA19_9CYAN</name>
<protein>
    <submittedName>
        <fullName evidence="3">Glycosyl transferase, group 1 family protein</fullName>
    </submittedName>
</protein>
<sequence>MLKILHLISSLNRGGIEMWLLSMLREIPRNQYEMDFCCKGQNVGALANIAEELGAKVFHCQLNFAHFGFIDNLKRIIIEGNYQILHNHLETYSGLGTWLGNELGIPVITSFHNTKFFTPQTPLTRRFVIRQLRSIYAKFSIRYALENSHLVTGCSQGVIDSLTSFDQNIKNSGLVLNYGVNIPDLATPEKCKELRNSFGWTEDTPIILHVGRLIEQKNHLGLLSIFQKVVEKIPTAKLLLVGEGPLRGLITENITKLGLINAVKLLGLRDDIPALMTCTNVFLFPSFHEGLPVVSLEANAAGLPIVGSKIPGLIEAVKDRETGILHEVEDLEGMAKSTIEIINNRQYAQELAQAGRTWIKSKYSTENSTKKLIEIYHNCPIKI</sequence>
<feature type="domain" description="Glycosyl transferase family 1" evidence="1">
    <location>
        <begin position="193"/>
        <end position="358"/>
    </location>
</feature>
<dbReference type="PANTHER" id="PTHR45947">
    <property type="entry name" value="SULFOQUINOVOSYL TRANSFERASE SQD2"/>
    <property type="match status" value="1"/>
</dbReference>
<reference evidence="4" key="1">
    <citation type="submission" date="2019-02" db="EMBL/GenBank/DDBJ databases">
        <title>Draft genome sequence of Dolichospermum planctonicum NIES-80.</title>
        <authorList>
            <person name="Yamaguchi H."/>
            <person name="Suzuki S."/>
            <person name="Kawachi M."/>
        </authorList>
    </citation>
    <scope>NUCLEOTIDE SEQUENCE [LARGE SCALE GENOMIC DNA]</scope>
    <source>
        <strain evidence="4">NIES-80</strain>
    </source>
</reference>
<dbReference type="InterPro" id="IPR001296">
    <property type="entry name" value="Glyco_trans_1"/>
</dbReference>
<dbReference type="Gene3D" id="3.40.50.2000">
    <property type="entry name" value="Glycogen Phosphorylase B"/>
    <property type="match status" value="2"/>
</dbReference>
<dbReference type="GO" id="GO:0016757">
    <property type="term" value="F:glycosyltransferase activity"/>
    <property type="evidence" value="ECO:0007669"/>
    <property type="project" value="InterPro"/>
</dbReference>
<dbReference type="EMBL" id="BJCF01000007">
    <property type="protein sequence ID" value="GCL41352.1"/>
    <property type="molecule type" value="Genomic_DNA"/>
</dbReference>
<dbReference type="Pfam" id="PF13439">
    <property type="entry name" value="Glyco_transf_4"/>
    <property type="match status" value="1"/>
</dbReference>
<accession>A0A480AA19</accession>
<dbReference type="RefSeq" id="WP_137907086.1">
    <property type="nucleotide sequence ID" value="NZ_BJCF01000007.1"/>
</dbReference>
<dbReference type="Pfam" id="PF00534">
    <property type="entry name" value="Glycos_transf_1"/>
    <property type="match status" value="1"/>
</dbReference>
<evidence type="ECO:0000259" key="1">
    <source>
        <dbReference type="Pfam" id="PF00534"/>
    </source>
</evidence>
<comment type="caution">
    <text evidence="3">The sequence shown here is derived from an EMBL/GenBank/DDBJ whole genome shotgun (WGS) entry which is preliminary data.</text>
</comment>
<evidence type="ECO:0000259" key="2">
    <source>
        <dbReference type="Pfam" id="PF13439"/>
    </source>
</evidence>
<dbReference type="Proteomes" id="UP000299367">
    <property type="component" value="Unassembled WGS sequence"/>
</dbReference>
<gene>
    <name evidence="3" type="ORF">NIES80_10470</name>
</gene>
<proteinExistence type="predicted"/>
<dbReference type="PANTHER" id="PTHR45947:SF3">
    <property type="entry name" value="SULFOQUINOVOSYL TRANSFERASE SQD2"/>
    <property type="match status" value="1"/>
</dbReference>
<dbReference type="OrthoDB" id="516698at2"/>
<dbReference type="AlphaFoldDB" id="A0A480AA19"/>
<dbReference type="InterPro" id="IPR028098">
    <property type="entry name" value="Glyco_trans_4-like_N"/>
</dbReference>
<organism evidence="3 4">
    <name type="scientific">Dolichospermum planctonicum</name>
    <dbReference type="NCBI Taxonomy" id="136072"/>
    <lineage>
        <taxon>Bacteria</taxon>
        <taxon>Bacillati</taxon>
        <taxon>Cyanobacteriota</taxon>
        <taxon>Cyanophyceae</taxon>
        <taxon>Nostocales</taxon>
        <taxon>Aphanizomenonaceae</taxon>
        <taxon>Dolichospermum</taxon>
    </lineage>
</organism>
<dbReference type="SUPFAM" id="SSF53756">
    <property type="entry name" value="UDP-Glycosyltransferase/glycogen phosphorylase"/>
    <property type="match status" value="1"/>
</dbReference>
<feature type="domain" description="Glycosyltransferase subfamily 4-like N-terminal" evidence="2">
    <location>
        <begin position="14"/>
        <end position="164"/>
    </location>
</feature>
<dbReference type="InterPro" id="IPR050194">
    <property type="entry name" value="Glycosyltransferase_grp1"/>
</dbReference>
<evidence type="ECO:0000313" key="4">
    <source>
        <dbReference type="Proteomes" id="UP000299367"/>
    </source>
</evidence>
<keyword evidence="3" id="KW-0808">Transferase</keyword>